<organism evidence="1 2">
    <name type="scientific">Paenibacillus crassostreae</name>
    <dbReference type="NCBI Taxonomy" id="1763538"/>
    <lineage>
        <taxon>Bacteria</taxon>
        <taxon>Bacillati</taxon>
        <taxon>Bacillota</taxon>
        <taxon>Bacilli</taxon>
        <taxon>Bacillales</taxon>
        <taxon>Paenibacillaceae</taxon>
        <taxon>Paenibacillus</taxon>
    </lineage>
</organism>
<evidence type="ECO:0000313" key="2">
    <source>
        <dbReference type="Proteomes" id="UP000077134"/>
    </source>
</evidence>
<dbReference type="EMBL" id="LSFN01000041">
    <property type="protein sequence ID" value="OAB71291.1"/>
    <property type="molecule type" value="Genomic_DNA"/>
</dbReference>
<dbReference type="RefSeq" id="WP_068661205.1">
    <property type="nucleotide sequence ID" value="NZ_CP017770.1"/>
</dbReference>
<evidence type="ECO:0000313" key="1">
    <source>
        <dbReference type="EMBL" id="OAB71291.1"/>
    </source>
</evidence>
<protein>
    <recommendedName>
        <fullName evidence="3">HTH tetR-type domain-containing protein</fullName>
    </recommendedName>
</protein>
<proteinExistence type="predicted"/>
<dbReference type="Proteomes" id="UP000077134">
    <property type="component" value="Unassembled WGS sequence"/>
</dbReference>
<dbReference type="SUPFAM" id="SSF48498">
    <property type="entry name" value="Tetracyclin repressor-like, C-terminal domain"/>
    <property type="match status" value="1"/>
</dbReference>
<dbReference type="SUPFAM" id="SSF46689">
    <property type="entry name" value="Homeodomain-like"/>
    <property type="match status" value="1"/>
</dbReference>
<name>A0A167APU8_9BACL</name>
<dbReference type="OrthoDB" id="66596at2"/>
<dbReference type="AlphaFoldDB" id="A0A167APU8"/>
<evidence type="ECO:0008006" key="3">
    <source>
        <dbReference type="Google" id="ProtNLM"/>
    </source>
</evidence>
<keyword evidence="2" id="KW-1185">Reference proteome</keyword>
<dbReference type="InterPro" id="IPR036271">
    <property type="entry name" value="Tet_transcr_reg_TetR-rel_C_sf"/>
</dbReference>
<dbReference type="Gene3D" id="1.10.357.10">
    <property type="entry name" value="Tetracycline Repressor, domain 2"/>
    <property type="match status" value="1"/>
</dbReference>
<reference evidence="1 2" key="1">
    <citation type="submission" date="2016-02" db="EMBL/GenBank/DDBJ databases">
        <title>Paenibacillus sp. LPB0068, isolated from Crassostrea gigas.</title>
        <authorList>
            <person name="Shin S.-K."/>
            <person name="Yi H."/>
        </authorList>
    </citation>
    <scope>NUCLEOTIDE SEQUENCE [LARGE SCALE GENOMIC DNA]</scope>
    <source>
        <strain evidence="1 2">LPB0068</strain>
    </source>
</reference>
<accession>A0A167APU8</accession>
<gene>
    <name evidence="1" type="ORF">PNBC_20075</name>
</gene>
<sequence>MAPKEKISKVQIIEVAFLMTREIGFEQITTRKLAERLGCSTQPIFRVYANMEELKKDVHVATIQFFESYLKDHMRENTPIFLNMGLAYVGLAQHEKNLFKMLTMSDNFETSSLLNLFSNENQMYVIEGVAEEQKRSKDNVAKVHNLSEDKVQEILMMTWMFTHGIASMVASNQVSYSEEELRKIIIKAYKSFASYDEE</sequence>
<comment type="caution">
    <text evidence="1">The sequence shown here is derived from an EMBL/GenBank/DDBJ whole genome shotgun (WGS) entry which is preliminary data.</text>
</comment>
<dbReference type="KEGG" id="pcx:LPB68_17205"/>
<dbReference type="InterPro" id="IPR009057">
    <property type="entry name" value="Homeodomain-like_sf"/>
</dbReference>
<dbReference type="STRING" id="1763538.LPB68_17205"/>